<dbReference type="Gene3D" id="3.30.530.20">
    <property type="match status" value="1"/>
</dbReference>
<dbReference type="EMBL" id="JAJNDB010000004">
    <property type="protein sequence ID" value="MCD2195631.1"/>
    <property type="molecule type" value="Genomic_DNA"/>
</dbReference>
<reference evidence="4 5" key="1">
    <citation type="submission" date="2021-11" db="EMBL/GenBank/DDBJ databases">
        <title>Draft genome sequence of Actinomycetospora sp. SF1 isolated from the rhizosphere soil.</title>
        <authorList>
            <person name="Duangmal K."/>
            <person name="Chantavorakit T."/>
        </authorList>
    </citation>
    <scope>NUCLEOTIDE SEQUENCE [LARGE SCALE GENOMIC DNA]</scope>
    <source>
        <strain evidence="4 5">TBRC 5722</strain>
    </source>
</reference>
<evidence type="ECO:0000259" key="3">
    <source>
        <dbReference type="Pfam" id="PF08327"/>
    </source>
</evidence>
<evidence type="ECO:0000256" key="1">
    <source>
        <dbReference type="ARBA" id="ARBA00006817"/>
    </source>
</evidence>
<sequence>MTTGTYAEIDGRPALRFVRDYPHSRERVWDAVTDPTELVAWFPARVAFPGIGEPEPGATVRYSFAEDGDGGTGTVVEHDPPHRFTITWAGDELRLVLEPLAGGGCRLTFTALLEDRDTAARTAAGWEVCLEALDAALAGSPVGGPGTGPTPAWRRHYDDYESTGVPAGAPIPGA</sequence>
<feature type="region of interest" description="Disordered" evidence="2">
    <location>
        <begin position="141"/>
        <end position="174"/>
    </location>
</feature>
<dbReference type="SUPFAM" id="SSF55961">
    <property type="entry name" value="Bet v1-like"/>
    <property type="match status" value="1"/>
</dbReference>
<accession>A0ABS8PBJ8</accession>
<dbReference type="InterPro" id="IPR023393">
    <property type="entry name" value="START-like_dom_sf"/>
</dbReference>
<dbReference type="CDD" id="cd08899">
    <property type="entry name" value="SRPBCC_CalC_Aha1-like_6"/>
    <property type="match status" value="1"/>
</dbReference>
<name>A0ABS8PBJ8_9PSEU</name>
<comment type="similarity">
    <text evidence="1">Belongs to the AHA1 family.</text>
</comment>
<protein>
    <submittedName>
        <fullName evidence="4">SRPBCC family protein</fullName>
    </submittedName>
</protein>
<dbReference type="RefSeq" id="WP_230736899.1">
    <property type="nucleotide sequence ID" value="NZ_JAJNDB010000004.1"/>
</dbReference>
<evidence type="ECO:0000313" key="5">
    <source>
        <dbReference type="Proteomes" id="UP001199469"/>
    </source>
</evidence>
<proteinExistence type="inferred from homology"/>
<dbReference type="InterPro" id="IPR013538">
    <property type="entry name" value="ASHA1/2-like_C"/>
</dbReference>
<comment type="caution">
    <text evidence="4">The sequence shown here is derived from an EMBL/GenBank/DDBJ whole genome shotgun (WGS) entry which is preliminary data.</text>
</comment>
<feature type="domain" description="Activator of Hsp90 ATPase homologue 1/2-like C-terminal" evidence="3">
    <location>
        <begin position="23"/>
        <end position="137"/>
    </location>
</feature>
<evidence type="ECO:0000313" key="4">
    <source>
        <dbReference type="EMBL" id="MCD2195631.1"/>
    </source>
</evidence>
<dbReference type="Proteomes" id="UP001199469">
    <property type="component" value="Unassembled WGS sequence"/>
</dbReference>
<keyword evidence="5" id="KW-1185">Reference proteome</keyword>
<gene>
    <name evidence="4" type="ORF">LQ327_19865</name>
</gene>
<organism evidence="4 5">
    <name type="scientific">Actinomycetospora endophytica</name>
    <dbReference type="NCBI Taxonomy" id="2291215"/>
    <lineage>
        <taxon>Bacteria</taxon>
        <taxon>Bacillati</taxon>
        <taxon>Actinomycetota</taxon>
        <taxon>Actinomycetes</taxon>
        <taxon>Pseudonocardiales</taxon>
        <taxon>Pseudonocardiaceae</taxon>
        <taxon>Actinomycetospora</taxon>
    </lineage>
</organism>
<evidence type="ECO:0000256" key="2">
    <source>
        <dbReference type="SAM" id="MobiDB-lite"/>
    </source>
</evidence>
<dbReference type="Pfam" id="PF08327">
    <property type="entry name" value="AHSA1"/>
    <property type="match status" value="1"/>
</dbReference>